<evidence type="ECO:0000256" key="1">
    <source>
        <dbReference type="ARBA" id="ARBA00001668"/>
    </source>
</evidence>
<dbReference type="Proteomes" id="UP001497383">
    <property type="component" value="Chromosome 5"/>
</dbReference>
<gene>
    <name evidence="12" type="ORF">LODBEIA_P42390</name>
</gene>
<evidence type="ECO:0000256" key="8">
    <source>
        <dbReference type="ARBA" id="ARBA00023268"/>
    </source>
</evidence>
<evidence type="ECO:0000313" key="12">
    <source>
        <dbReference type="EMBL" id="CAK9440139.1"/>
    </source>
</evidence>
<dbReference type="InterPro" id="IPR012319">
    <property type="entry name" value="FPG_cat"/>
</dbReference>
<keyword evidence="7" id="KW-0456">Lyase</keyword>
<evidence type="ECO:0000256" key="3">
    <source>
        <dbReference type="ARBA" id="ARBA00022763"/>
    </source>
</evidence>
<keyword evidence="13" id="KW-1185">Reference proteome</keyword>
<evidence type="ECO:0000256" key="6">
    <source>
        <dbReference type="ARBA" id="ARBA00023204"/>
    </source>
</evidence>
<feature type="region of interest" description="Disordered" evidence="10">
    <location>
        <begin position="374"/>
        <end position="447"/>
    </location>
</feature>
<proteinExistence type="inferred from homology"/>
<reference evidence="12 13" key="1">
    <citation type="submission" date="2024-03" db="EMBL/GenBank/DDBJ databases">
        <authorList>
            <person name="Brejova B."/>
        </authorList>
    </citation>
    <scope>NUCLEOTIDE SEQUENCE [LARGE SCALE GENOMIC DNA]</scope>
    <source>
        <strain evidence="12 13">CBS 14171</strain>
    </source>
</reference>
<dbReference type="GeneID" id="92209435"/>
<protein>
    <recommendedName>
        <fullName evidence="11">Formamidopyrimidine-DNA glycosylase catalytic domain-containing protein</fullName>
    </recommendedName>
</protein>
<dbReference type="InterPro" id="IPR015886">
    <property type="entry name" value="H2TH_FPG"/>
</dbReference>
<dbReference type="Pfam" id="PF01149">
    <property type="entry name" value="Fapy_DNA_glyco"/>
    <property type="match status" value="1"/>
</dbReference>
<evidence type="ECO:0000313" key="13">
    <source>
        <dbReference type="Proteomes" id="UP001497383"/>
    </source>
</evidence>
<dbReference type="Gene3D" id="1.10.8.50">
    <property type="match status" value="1"/>
</dbReference>
<keyword evidence="9" id="KW-0326">Glycosidase</keyword>
<feature type="domain" description="Formamidopyrimidine-DNA glycosylase catalytic" evidence="11">
    <location>
        <begin position="2"/>
        <end position="165"/>
    </location>
</feature>
<evidence type="ECO:0000256" key="4">
    <source>
        <dbReference type="ARBA" id="ARBA00022801"/>
    </source>
</evidence>
<dbReference type="SMART" id="SM01232">
    <property type="entry name" value="H2TH"/>
    <property type="match status" value="1"/>
</dbReference>
<evidence type="ECO:0000259" key="11">
    <source>
        <dbReference type="PROSITE" id="PS51068"/>
    </source>
</evidence>
<dbReference type="InterPro" id="IPR035937">
    <property type="entry name" value="FPG_N"/>
</dbReference>
<dbReference type="PROSITE" id="PS51068">
    <property type="entry name" value="FPG_CAT"/>
    <property type="match status" value="1"/>
</dbReference>
<dbReference type="InterPro" id="IPR010979">
    <property type="entry name" value="Ribosomal_uS13-like_H2TH"/>
</dbReference>
<keyword evidence="6" id="KW-0234">DNA repair</keyword>
<dbReference type="SMART" id="SM00898">
    <property type="entry name" value="Fapy_DNA_glyco"/>
    <property type="match status" value="1"/>
</dbReference>
<evidence type="ECO:0000256" key="7">
    <source>
        <dbReference type="ARBA" id="ARBA00023239"/>
    </source>
</evidence>
<keyword evidence="5" id="KW-0238">DNA-binding</keyword>
<evidence type="ECO:0000256" key="9">
    <source>
        <dbReference type="ARBA" id="ARBA00023295"/>
    </source>
</evidence>
<dbReference type="Gene3D" id="3.20.190.10">
    <property type="entry name" value="MutM-like, N-terminal"/>
    <property type="match status" value="1"/>
</dbReference>
<name>A0ABP0ZPD1_9ASCO</name>
<dbReference type="SUPFAM" id="SSF81624">
    <property type="entry name" value="N-terminal domain of MutM-like DNA repair proteins"/>
    <property type="match status" value="1"/>
</dbReference>
<evidence type="ECO:0000256" key="5">
    <source>
        <dbReference type="ARBA" id="ARBA00023125"/>
    </source>
</evidence>
<accession>A0ABP0ZPD1</accession>
<dbReference type="RefSeq" id="XP_066831177.1">
    <property type="nucleotide sequence ID" value="XM_066974438.1"/>
</dbReference>
<evidence type="ECO:0000256" key="2">
    <source>
        <dbReference type="ARBA" id="ARBA00009409"/>
    </source>
</evidence>
<evidence type="ECO:0000256" key="10">
    <source>
        <dbReference type="SAM" id="MobiDB-lite"/>
    </source>
</evidence>
<keyword evidence="8" id="KW-0511">Multifunctional enzyme</keyword>
<comment type="similarity">
    <text evidence="2">Belongs to the FPG family.</text>
</comment>
<keyword evidence="4" id="KW-0378">Hydrolase</keyword>
<dbReference type="PANTHER" id="PTHR22993:SF9">
    <property type="entry name" value="FORMAMIDOPYRIMIDINE-DNA GLYCOSYLASE"/>
    <property type="match status" value="1"/>
</dbReference>
<comment type="catalytic activity">
    <reaction evidence="1">
        <text>Hydrolysis of DNA containing ring-opened 7-methylguanine residues, releasing 2,6-diamino-4-hydroxy-5-(N-methyl)formamidopyrimidine.</text>
        <dbReference type="EC" id="3.2.2.23"/>
    </reaction>
</comment>
<organism evidence="12 13">
    <name type="scientific">Lodderomyces beijingensis</name>
    <dbReference type="NCBI Taxonomy" id="1775926"/>
    <lineage>
        <taxon>Eukaryota</taxon>
        <taxon>Fungi</taxon>
        <taxon>Dikarya</taxon>
        <taxon>Ascomycota</taxon>
        <taxon>Saccharomycotina</taxon>
        <taxon>Pichiomycetes</taxon>
        <taxon>Debaryomycetaceae</taxon>
        <taxon>Candida/Lodderomyces clade</taxon>
        <taxon>Lodderomyces</taxon>
    </lineage>
</organism>
<dbReference type="Pfam" id="PF06831">
    <property type="entry name" value="H2TH"/>
    <property type="match status" value="1"/>
</dbReference>
<dbReference type="PANTHER" id="PTHR22993">
    <property type="entry name" value="FORMAMIDOPYRIMIDINE-DNA GLYCOSYLASE"/>
    <property type="match status" value="1"/>
</dbReference>
<feature type="compositionally biased region" description="Basic residues" evidence="10">
    <location>
        <begin position="404"/>
        <end position="413"/>
    </location>
</feature>
<sequence length="447" mass="49923">MPEVSEVAHVCALLRRQTLGFRVVGASVPVDSLLWPSIKAASNAEDEAERIKTQLVGSSVISTGRHGKYFWLRLKPKDVDRTNVLLMHFGMTGMIKIRNVKSHLIFMENGGDKKLVEQEKMAANLQEEVAEPDTSWPPRFTKFELELLKDGVKLEVAFVDARRLGRARLVQDDKAQTDEGLLKLPPLNALGPDYSKAQHVAKTTKTPSSEAAAFEFGDPDPDHHGRPRLGVEAFSKLVLSRKKAIKTLLLDQALFAGVGNWVGDEVIFHAKLHPEEVISSKISHEEGDSIHPVIQNLYNSLIYVCEESVKVEGAVRKFPKHWLMRHRWGKARKRQGPSKTEEGHVLDHITVGGRTSCFAPEVQKFLKVGKPKPVAVKTETETTSKRKRLLSSHDDEDSKSQPCKPKKPTSSKRQKVDQASVSNGKDGEHKTVKTRTSARIKAMSRQQ</sequence>
<keyword evidence="3" id="KW-0227">DNA damage</keyword>
<dbReference type="SUPFAM" id="SSF46946">
    <property type="entry name" value="S13-like H2TH domain"/>
    <property type="match status" value="1"/>
</dbReference>
<dbReference type="EMBL" id="OZ022409">
    <property type="protein sequence ID" value="CAK9440139.1"/>
    <property type="molecule type" value="Genomic_DNA"/>
</dbReference>